<gene>
    <name evidence="1" type="ORF">IAD06_05275</name>
</gene>
<dbReference type="EMBL" id="DVKT01000039">
    <property type="protein sequence ID" value="HIT39430.1"/>
    <property type="molecule type" value="Genomic_DNA"/>
</dbReference>
<organism evidence="1 2">
    <name type="scientific">Candidatus Caccoplasma intestinavium</name>
    <dbReference type="NCBI Taxonomy" id="2840716"/>
    <lineage>
        <taxon>Bacteria</taxon>
        <taxon>Pseudomonadati</taxon>
        <taxon>Bacteroidota</taxon>
        <taxon>Bacteroidia</taxon>
        <taxon>Bacteroidales</taxon>
        <taxon>Bacteroidaceae</taxon>
        <taxon>Bacteroidaceae incertae sedis</taxon>
        <taxon>Candidatus Caccoplasma</taxon>
    </lineage>
</organism>
<proteinExistence type="predicted"/>
<reference evidence="1" key="2">
    <citation type="journal article" date="2021" name="PeerJ">
        <title>Extensive microbial diversity within the chicken gut microbiome revealed by metagenomics and culture.</title>
        <authorList>
            <person name="Gilroy R."/>
            <person name="Ravi A."/>
            <person name="Getino M."/>
            <person name="Pursley I."/>
            <person name="Horton D.L."/>
            <person name="Alikhan N.F."/>
            <person name="Baker D."/>
            <person name="Gharbi K."/>
            <person name="Hall N."/>
            <person name="Watson M."/>
            <person name="Adriaenssens E.M."/>
            <person name="Foster-Nyarko E."/>
            <person name="Jarju S."/>
            <person name="Secka A."/>
            <person name="Antonio M."/>
            <person name="Oren A."/>
            <person name="Chaudhuri R.R."/>
            <person name="La Ragione R."/>
            <person name="Hildebrand F."/>
            <person name="Pallen M.J."/>
        </authorList>
    </citation>
    <scope>NUCLEOTIDE SEQUENCE</scope>
    <source>
        <strain evidence="1">21143</strain>
    </source>
</reference>
<dbReference type="AlphaFoldDB" id="A0A9D1KD71"/>
<sequence length="156" mass="17525">MKKFFVFVLTATMVVACQSRKEPVATMELQEEGISGDTLVSVYEGWAESQDGSSVLYDLMILTPENGGDVSYEMMMTYYDPVTKQDTSILTPAMLVVEEGTMSQQPDSVIRFSGKNGEKVSLWVRGDSMLVMKGHEIKKDLKKIKDKAEHVLKRMK</sequence>
<comment type="caution">
    <text evidence="1">The sequence shown here is derived from an EMBL/GenBank/DDBJ whole genome shotgun (WGS) entry which is preliminary data.</text>
</comment>
<name>A0A9D1KD71_9BACT</name>
<dbReference type="Proteomes" id="UP000886722">
    <property type="component" value="Unassembled WGS sequence"/>
</dbReference>
<reference evidence="1" key="1">
    <citation type="submission" date="2020-10" db="EMBL/GenBank/DDBJ databases">
        <authorList>
            <person name="Gilroy R."/>
        </authorList>
    </citation>
    <scope>NUCLEOTIDE SEQUENCE</scope>
    <source>
        <strain evidence="1">21143</strain>
    </source>
</reference>
<accession>A0A9D1KD71</accession>
<protein>
    <submittedName>
        <fullName evidence="1">Uncharacterized protein</fullName>
    </submittedName>
</protein>
<dbReference type="PROSITE" id="PS51257">
    <property type="entry name" value="PROKAR_LIPOPROTEIN"/>
    <property type="match status" value="1"/>
</dbReference>
<evidence type="ECO:0000313" key="2">
    <source>
        <dbReference type="Proteomes" id="UP000886722"/>
    </source>
</evidence>
<evidence type="ECO:0000313" key="1">
    <source>
        <dbReference type="EMBL" id="HIT39430.1"/>
    </source>
</evidence>